<organism evidence="1 2">
    <name type="scientific">Metabacillus fastidiosus</name>
    <dbReference type="NCBI Taxonomy" id="1458"/>
    <lineage>
        <taxon>Bacteria</taxon>
        <taxon>Bacillati</taxon>
        <taxon>Bacillota</taxon>
        <taxon>Bacilli</taxon>
        <taxon>Bacillales</taxon>
        <taxon>Bacillaceae</taxon>
        <taxon>Metabacillus</taxon>
    </lineage>
</organism>
<reference evidence="1 2" key="1">
    <citation type="submission" date="2023-03" db="EMBL/GenBank/DDBJ databases">
        <title>Bacillus Genome Sequencing.</title>
        <authorList>
            <person name="Dunlap C."/>
        </authorList>
    </citation>
    <scope>NUCLEOTIDE SEQUENCE [LARGE SCALE GENOMIC DNA]</scope>
    <source>
        <strain evidence="1 2">NRS-1717</strain>
    </source>
</reference>
<dbReference type="EMBL" id="JARTFS010000024">
    <property type="protein sequence ID" value="MED4404116.1"/>
    <property type="molecule type" value="Genomic_DNA"/>
</dbReference>
<dbReference type="Proteomes" id="UP001342826">
    <property type="component" value="Unassembled WGS sequence"/>
</dbReference>
<keyword evidence="2" id="KW-1185">Reference proteome</keyword>
<protein>
    <recommendedName>
        <fullName evidence="3">Ribbon-helix-helix protein CopG domain-containing protein</fullName>
    </recommendedName>
</protein>
<gene>
    <name evidence="1" type="ORF">P9271_22780</name>
</gene>
<proteinExistence type="predicted"/>
<dbReference type="RefSeq" id="WP_328016001.1">
    <property type="nucleotide sequence ID" value="NZ_JARTFS010000024.1"/>
</dbReference>
<name>A0ABU6P4A2_9BACI</name>
<evidence type="ECO:0008006" key="3">
    <source>
        <dbReference type="Google" id="ProtNLM"/>
    </source>
</evidence>
<evidence type="ECO:0000313" key="2">
    <source>
        <dbReference type="Proteomes" id="UP001342826"/>
    </source>
</evidence>
<evidence type="ECO:0000313" key="1">
    <source>
        <dbReference type="EMBL" id="MED4404116.1"/>
    </source>
</evidence>
<accession>A0ABU6P4A2</accession>
<comment type="caution">
    <text evidence="1">The sequence shown here is derived from an EMBL/GenBank/DDBJ whole genome shotgun (WGS) entry which is preliminary data.</text>
</comment>
<sequence>MIRFICKNCGKVLDLEDKIYQKAYKDHELCLDCRPGRGGFREGAGRPAIGMTKKVSITLPKEIWGKIEKEKGKSSMSAFLRDILVDWEEKRQ</sequence>